<organism evidence="2 3">
    <name type="scientific">Cryptotermes secundus</name>
    <dbReference type="NCBI Taxonomy" id="105785"/>
    <lineage>
        <taxon>Eukaryota</taxon>
        <taxon>Metazoa</taxon>
        <taxon>Ecdysozoa</taxon>
        <taxon>Arthropoda</taxon>
        <taxon>Hexapoda</taxon>
        <taxon>Insecta</taxon>
        <taxon>Pterygota</taxon>
        <taxon>Neoptera</taxon>
        <taxon>Polyneoptera</taxon>
        <taxon>Dictyoptera</taxon>
        <taxon>Blattodea</taxon>
        <taxon>Blattoidea</taxon>
        <taxon>Termitoidae</taxon>
        <taxon>Kalotermitidae</taxon>
        <taxon>Cryptotermitinae</taxon>
        <taxon>Cryptotermes</taxon>
    </lineage>
</organism>
<proteinExistence type="predicted"/>
<dbReference type="Proteomes" id="UP000235965">
    <property type="component" value="Unassembled WGS sequence"/>
</dbReference>
<reference evidence="2 3" key="1">
    <citation type="submission" date="2017-12" db="EMBL/GenBank/DDBJ databases">
        <title>Hemimetabolous genomes reveal molecular basis of termite eusociality.</title>
        <authorList>
            <person name="Harrison M.C."/>
            <person name="Jongepier E."/>
            <person name="Robertson H.M."/>
            <person name="Arning N."/>
            <person name="Bitard-Feildel T."/>
            <person name="Chao H."/>
            <person name="Childers C.P."/>
            <person name="Dinh H."/>
            <person name="Doddapaneni H."/>
            <person name="Dugan S."/>
            <person name="Gowin J."/>
            <person name="Greiner C."/>
            <person name="Han Y."/>
            <person name="Hu H."/>
            <person name="Hughes D.S.T."/>
            <person name="Huylmans A.-K."/>
            <person name="Kemena C."/>
            <person name="Kremer L.P.M."/>
            <person name="Lee S.L."/>
            <person name="Lopez-Ezquerra A."/>
            <person name="Mallet L."/>
            <person name="Monroy-Kuhn J.M."/>
            <person name="Moser A."/>
            <person name="Murali S.C."/>
            <person name="Muzny D.M."/>
            <person name="Otani S."/>
            <person name="Piulachs M.-D."/>
            <person name="Poelchau M."/>
            <person name="Qu J."/>
            <person name="Schaub F."/>
            <person name="Wada-Katsumata A."/>
            <person name="Worley K.C."/>
            <person name="Xie Q."/>
            <person name="Ylla G."/>
            <person name="Poulsen M."/>
            <person name="Gibbs R.A."/>
            <person name="Schal C."/>
            <person name="Richards S."/>
            <person name="Belles X."/>
            <person name="Korb J."/>
            <person name="Bornberg-Bauer E."/>
        </authorList>
    </citation>
    <scope>NUCLEOTIDE SEQUENCE [LARGE SCALE GENOMIC DNA]</scope>
    <source>
        <tissue evidence="2">Whole body</tissue>
    </source>
</reference>
<evidence type="ECO:0000256" key="1">
    <source>
        <dbReference type="SAM" id="MobiDB-lite"/>
    </source>
</evidence>
<protein>
    <submittedName>
        <fullName evidence="2">Uncharacterized protein</fullName>
    </submittedName>
</protein>
<keyword evidence="3" id="KW-1185">Reference proteome</keyword>
<dbReference type="InParanoid" id="A0A2J7QEU3"/>
<dbReference type="AlphaFoldDB" id="A0A2J7QEU3"/>
<feature type="region of interest" description="Disordered" evidence="1">
    <location>
        <begin position="40"/>
        <end position="62"/>
    </location>
</feature>
<evidence type="ECO:0000313" key="2">
    <source>
        <dbReference type="EMBL" id="PNF27114.1"/>
    </source>
</evidence>
<comment type="caution">
    <text evidence="2">The sequence shown here is derived from an EMBL/GenBank/DDBJ whole genome shotgun (WGS) entry which is preliminary data.</text>
</comment>
<accession>A0A2J7QEU3</accession>
<evidence type="ECO:0000313" key="3">
    <source>
        <dbReference type="Proteomes" id="UP000235965"/>
    </source>
</evidence>
<feature type="compositionally biased region" description="Polar residues" evidence="1">
    <location>
        <begin position="48"/>
        <end position="62"/>
    </location>
</feature>
<dbReference type="EMBL" id="NEVH01015305">
    <property type="protein sequence ID" value="PNF27114.1"/>
    <property type="molecule type" value="Genomic_DNA"/>
</dbReference>
<name>A0A2J7QEU3_9NEOP</name>
<sequence length="62" mass="6498">MKPKISLSSSQEPVCLAGASVTKAATLLDVSRATESKVMSAYTDHGKTTSAKRNSGRNSKLT</sequence>
<gene>
    <name evidence="2" type="ORF">B7P43_G08560</name>
</gene>